<keyword evidence="3" id="KW-0808">Transferase</keyword>
<evidence type="ECO:0000313" key="4">
    <source>
        <dbReference type="Proteomes" id="UP001497527"/>
    </source>
</evidence>
<sequence>MVQPNLTYIQELADGDKAFEQQLLAVIQKEFPEEKRTYFQLLEEKKYEDLAQLVHKVKHKFTILGLEEETKLASDFEEDIKTQNFDLQKKFEAVLNAISDFLTTTY</sequence>
<comment type="caution">
    <text evidence="3">The sequence shown here is derived from an EMBL/GenBank/DDBJ whole genome shotgun (WGS) entry which is preliminary data.</text>
</comment>
<dbReference type="InterPro" id="IPR008207">
    <property type="entry name" value="Sig_transdc_His_kin_Hpt_dom"/>
</dbReference>
<keyword evidence="1" id="KW-0597">Phosphoprotein</keyword>
<evidence type="ECO:0000256" key="1">
    <source>
        <dbReference type="PROSITE-ProRule" id="PRU00110"/>
    </source>
</evidence>
<feature type="domain" description="HPt" evidence="2">
    <location>
        <begin position="16"/>
        <end position="106"/>
    </location>
</feature>
<protein>
    <submittedName>
        <fullName evidence="3">Histidine kinase</fullName>
    </submittedName>
</protein>
<organism evidence="3 4">
    <name type="scientific">Tenacibaculum polynesiense</name>
    <dbReference type="NCBI Taxonomy" id="3137857"/>
    <lineage>
        <taxon>Bacteria</taxon>
        <taxon>Pseudomonadati</taxon>
        <taxon>Bacteroidota</taxon>
        <taxon>Flavobacteriia</taxon>
        <taxon>Flavobacteriales</taxon>
        <taxon>Flavobacteriaceae</taxon>
        <taxon>Tenacibaculum</taxon>
    </lineage>
</organism>
<name>A0ABM9PF40_9FLAO</name>
<dbReference type="Proteomes" id="UP001497527">
    <property type="component" value="Unassembled WGS sequence"/>
</dbReference>
<gene>
    <name evidence="3" type="ORF">T190423A01A_60124</name>
</gene>
<dbReference type="InterPro" id="IPR036641">
    <property type="entry name" value="HPT_dom_sf"/>
</dbReference>
<accession>A0ABM9PF40</accession>
<dbReference type="PROSITE" id="PS50894">
    <property type="entry name" value="HPT"/>
    <property type="match status" value="1"/>
</dbReference>
<proteinExistence type="predicted"/>
<dbReference type="RefSeq" id="WP_348718457.1">
    <property type="nucleotide sequence ID" value="NZ_CAXJIO010000015.1"/>
</dbReference>
<reference evidence="3 4" key="1">
    <citation type="submission" date="2024-05" db="EMBL/GenBank/DDBJ databases">
        <authorList>
            <person name="Duchaud E."/>
        </authorList>
    </citation>
    <scope>NUCLEOTIDE SEQUENCE [LARGE SCALE GENOMIC DNA]</scope>
    <source>
        <strain evidence="3">Ena-SAMPLE-TAB-13-05-2024-13:56:06:370-140308</strain>
    </source>
</reference>
<dbReference type="SUPFAM" id="SSF47226">
    <property type="entry name" value="Histidine-containing phosphotransfer domain, HPT domain"/>
    <property type="match status" value="1"/>
</dbReference>
<evidence type="ECO:0000313" key="3">
    <source>
        <dbReference type="EMBL" id="CAL2104187.1"/>
    </source>
</evidence>
<dbReference type="EMBL" id="CAXJIO010000015">
    <property type="protein sequence ID" value="CAL2104187.1"/>
    <property type="molecule type" value="Genomic_DNA"/>
</dbReference>
<dbReference type="GO" id="GO:0016301">
    <property type="term" value="F:kinase activity"/>
    <property type="evidence" value="ECO:0007669"/>
    <property type="project" value="UniProtKB-KW"/>
</dbReference>
<feature type="modified residue" description="Phosphohistidine" evidence="1">
    <location>
        <position position="55"/>
    </location>
</feature>
<keyword evidence="3" id="KW-0418">Kinase</keyword>
<dbReference type="Gene3D" id="1.20.120.160">
    <property type="entry name" value="HPT domain"/>
    <property type="match status" value="1"/>
</dbReference>
<keyword evidence="4" id="KW-1185">Reference proteome</keyword>
<evidence type="ECO:0000259" key="2">
    <source>
        <dbReference type="PROSITE" id="PS50894"/>
    </source>
</evidence>